<sequence length="582" mass="64816">MRLSLLFLMGLSSITSLEAQPYRYGPGGYAQPYYAPPYYGQPPQPQQVQPQQPSQPAQPQGQRPRFRPVPPTNAEGSPPSYPVRPAQPRTAPQVPGQMPYGYPGYQQPSWRPGYGQPSFPASPGQPPKIEWRLEELDPYLQQPVVLRVDVVSSDNLSTADLELPPSGDFLIKALKGPDTSTREREGRREILNRFLLTVVPLRAGDLKLPEIKVRGEQVAGGMMQGYEARPERPIRVQVRPSMTSVRPWLPLRSLSLKSNLDRAGALEPGQPVTLTVEIQGEGATAVQLPSLENQLKGADFRVYREQTLTDTQLSSDERRLSATRTEYYTLVPQAGGRITLPEMSIAWWNVELGVREVARLPLKTLTVRGGGPLGFSASALSASGWAKIWIPVAGIGLLVLGYWVGVLYRGRPWQLSRASLGVLWRMVRASTGLLARKAAPYLAGLRPSALLARSRQSLSRMLPASTQMRRCIRRANRASTPLEWHARFEEQSRACLGNKGDLTRTALSQQMLAYRPAADPEKLDQLMRQLDAARYGQQAIDFKQWKRELMGQLRPGVGVLRRPRSEERRLRWAALPALNPGT</sequence>
<evidence type="ECO:0000313" key="4">
    <source>
        <dbReference type="EMBL" id="NEX21841.1"/>
    </source>
</evidence>
<proteinExistence type="predicted"/>
<evidence type="ECO:0000313" key="5">
    <source>
        <dbReference type="Proteomes" id="UP000471640"/>
    </source>
</evidence>
<keyword evidence="5" id="KW-1185">Reference proteome</keyword>
<evidence type="ECO:0000256" key="3">
    <source>
        <dbReference type="SAM" id="SignalP"/>
    </source>
</evidence>
<protein>
    <recommendedName>
        <fullName evidence="6">Protein BatD</fullName>
    </recommendedName>
</protein>
<keyword evidence="2" id="KW-1133">Transmembrane helix</keyword>
<evidence type="ECO:0000256" key="2">
    <source>
        <dbReference type="SAM" id="Phobius"/>
    </source>
</evidence>
<reference evidence="5" key="1">
    <citation type="journal article" date="2020" name="Microbiol. Resour. Announc.">
        <title>Draft Genome Sequences of Thiorhodococcus mannitoliphagus and Thiorhodococcus minor, Purple Sulfur Photosynthetic Bacteria in the Gammaproteobacterial Family Chromatiaceae.</title>
        <authorList>
            <person name="Aviles F.A."/>
            <person name="Meyer T.E."/>
            <person name="Kyndt J.A."/>
        </authorList>
    </citation>
    <scope>NUCLEOTIDE SEQUENCE [LARGE SCALE GENOMIC DNA]</scope>
    <source>
        <strain evidence="5">DSM 18266</strain>
    </source>
</reference>
<keyword evidence="2" id="KW-0472">Membrane</keyword>
<dbReference type="Proteomes" id="UP000471640">
    <property type="component" value="Unassembled WGS sequence"/>
</dbReference>
<dbReference type="InterPro" id="IPR025738">
    <property type="entry name" value="BatD"/>
</dbReference>
<dbReference type="PANTHER" id="PTHR40940:SF1">
    <property type="entry name" value="PROTEIN BATD"/>
    <property type="match status" value="1"/>
</dbReference>
<reference evidence="4 5" key="2">
    <citation type="submission" date="2020-02" db="EMBL/GenBank/DDBJ databases">
        <title>Genome sequences of Thiorhodococcus mannitoliphagus and Thiorhodococcus minor, purple sulfur photosynthetic bacteria in the gammaproteobacterial family, Chromatiaceae.</title>
        <authorList>
            <person name="Aviles F.A."/>
            <person name="Meyer T.E."/>
            <person name="Kyndt J.A."/>
        </authorList>
    </citation>
    <scope>NUCLEOTIDE SEQUENCE [LARGE SCALE GENOMIC DNA]</scope>
    <source>
        <strain evidence="4 5">DSM 18266</strain>
    </source>
</reference>
<gene>
    <name evidence="4" type="ORF">G3480_16255</name>
</gene>
<evidence type="ECO:0000256" key="1">
    <source>
        <dbReference type="SAM" id="MobiDB-lite"/>
    </source>
</evidence>
<feature type="chain" id="PRO_5027073952" description="Protein BatD" evidence="3">
    <location>
        <begin position="20"/>
        <end position="582"/>
    </location>
</feature>
<keyword evidence="3" id="KW-0732">Signal</keyword>
<comment type="caution">
    <text evidence="4">The sequence shown here is derived from an EMBL/GenBank/DDBJ whole genome shotgun (WGS) entry which is preliminary data.</text>
</comment>
<dbReference type="RefSeq" id="WP_164654945.1">
    <property type="nucleotide sequence ID" value="NZ_JAAIJR010000071.1"/>
</dbReference>
<accession>A0A6P1DXX7</accession>
<feature type="transmembrane region" description="Helical" evidence="2">
    <location>
        <begin position="388"/>
        <end position="408"/>
    </location>
</feature>
<name>A0A6P1DXX7_9GAMM</name>
<dbReference type="EMBL" id="JAAIJR010000071">
    <property type="protein sequence ID" value="NEX21841.1"/>
    <property type="molecule type" value="Genomic_DNA"/>
</dbReference>
<organism evidence="4 5">
    <name type="scientific">Thiorhodococcus mannitoliphagus</name>
    <dbReference type="NCBI Taxonomy" id="329406"/>
    <lineage>
        <taxon>Bacteria</taxon>
        <taxon>Pseudomonadati</taxon>
        <taxon>Pseudomonadota</taxon>
        <taxon>Gammaproteobacteria</taxon>
        <taxon>Chromatiales</taxon>
        <taxon>Chromatiaceae</taxon>
        <taxon>Thiorhodococcus</taxon>
    </lineage>
</organism>
<evidence type="ECO:0008006" key="6">
    <source>
        <dbReference type="Google" id="ProtNLM"/>
    </source>
</evidence>
<feature type="region of interest" description="Disordered" evidence="1">
    <location>
        <begin position="33"/>
        <end position="124"/>
    </location>
</feature>
<feature type="signal peptide" evidence="3">
    <location>
        <begin position="1"/>
        <end position="19"/>
    </location>
</feature>
<dbReference type="PANTHER" id="PTHR40940">
    <property type="entry name" value="PROTEIN BATD-RELATED"/>
    <property type="match status" value="1"/>
</dbReference>
<dbReference type="Pfam" id="PF13584">
    <property type="entry name" value="BatD"/>
    <property type="match status" value="1"/>
</dbReference>
<keyword evidence="2" id="KW-0812">Transmembrane</keyword>
<feature type="compositionally biased region" description="Low complexity" evidence="1">
    <location>
        <begin position="46"/>
        <end position="63"/>
    </location>
</feature>
<dbReference type="AlphaFoldDB" id="A0A6P1DXX7"/>